<feature type="chain" id="PRO_5012509149" description="DUF2125 domain-containing protein" evidence="1">
    <location>
        <begin position="27"/>
        <end position="503"/>
    </location>
</feature>
<dbReference type="RefSeq" id="WP_085864163.1">
    <property type="nucleotide sequence ID" value="NZ_FWFT01000002.1"/>
</dbReference>
<dbReference type="Proteomes" id="UP000193623">
    <property type="component" value="Unassembled WGS sequence"/>
</dbReference>
<dbReference type="OrthoDB" id="7791409at2"/>
<accession>A0A1Y5S972</accession>
<dbReference type="EMBL" id="FWFT01000002">
    <property type="protein sequence ID" value="SLN35238.1"/>
    <property type="molecule type" value="Genomic_DNA"/>
</dbReference>
<dbReference type="AlphaFoldDB" id="A0A1Y5S972"/>
<protein>
    <recommendedName>
        <fullName evidence="4">DUF2125 domain-containing protein</fullName>
    </recommendedName>
</protein>
<evidence type="ECO:0000313" key="2">
    <source>
        <dbReference type="EMBL" id="SLN35238.1"/>
    </source>
</evidence>
<proteinExistence type="predicted"/>
<reference evidence="2 3" key="1">
    <citation type="submission" date="2017-03" db="EMBL/GenBank/DDBJ databases">
        <authorList>
            <person name="Afonso C.L."/>
            <person name="Miller P.J."/>
            <person name="Scott M.A."/>
            <person name="Spackman E."/>
            <person name="Goraichik I."/>
            <person name="Dimitrov K.M."/>
            <person name="Suarez D.L."/>
            <person name="Swayne D.E."/>
        </authorList>
    </citation>
    <scope>NUCLEOTIDE SEQUENCE [LARGE SCALE GENOMIC DNA]</scope>
    <source>
        <strain evidence="2 3">CECT 8397</strain>
    </source>
</reference>
<evidence type="ECO:0000313" key="3">
    <source>
        <dbReference type="Proteomes" id="UP000193623"/>
    </source>
</evidence>
<organism evidence="2 3">
    <name type="scientific">Pseudooctadecabacter jejudonensis</name>
    <dbReference type="NCBI Taxonomy" id="1391910"/>
    <lineage>
        <taxon>Bacteria</taxon>
        <taxon>Pseudomonadati</taxon>
        <taxon>Pseudomonadota</taxon>
        <taxon>Alphaproteobacteria</taxon>
        <taxon>Rhodobacterales</taxon>
        <taxon>Paracoccaceae</taxon>
        <taxon>Pseudooctadecabacter</taxon>
    </lineage>
</organism>
<keyword evidence="3" id="KW-1185">Reference proteome</keyword>
<evidence type="ECO:0000256" key="1">
    <source>
        <dbReference type="SAM" id="SignalP"/>
    </source>
</evidence>
<gene>
    <name evidence="2" type="ORF">PSJ8397_01765</name>
</gene>
<evidence type="ECO:0008006" key="4">
    <source>
        <dbReference type="Google" id="ProtNLM"/>
    </source>
</evidence>
<name>A0A1Y5S972_9RHOB</name>
<feature type="signal peptide" evidence="1">
    <location>
        <begin position="1"/>
        <end position="26"/>
    </location>
</feature>
<sequence length="503" mass="52795">MNRTLSTSLFALGTALGTVLASPALADVTAADVWANQQALISAAGGTLSGDLSDGSVAPELNFILPQGAGSMQLTADAISMTDNADGSVTISYPSPMNFTISGGAAGEGSFTATMVLTHDSYTATATGERGDIAYETRGETLRVEVTNLTVDGNGPENFDMTGFLEMAEFANDSRITEGNLISYVAQSMTGESNADFTFIADNVSSTSTQITRPTQTNITASLPVGGSNVMNLSQAMRDGLNVAIESVGQGTTQTSLTSLNGDTLNRQETSTGEQTFAMSLGEDGFKIDVDASNFDFLMNDPLIFPGDLEFAMAGISANYDLPLNASDEEQDFRVATSLNGVTMADTIWNLFDPAGLLPRDPAEITFDLTGTGTSGIDLLDFAALGQMAGPPPIEVDQVTIENLRIAALGAEASAQGSMTLDWTDFQTIPGVPRPEGAVKININGANQLMDTLVQMGVIPAEELMMPRMMMGMFATPVGDDMLETVIEVNEQGHVLANGQRLQ</sequence>
<keyword evidence="1" id="KW-0732">Signal</keyword>